<dbReference type="OMA" id="SETECIC"/>
<keyword evidence="2" id="KW-1185">Reference proteome</keyword>
<reference evidence="1 2" key="1">
    <citation type="submission" date="2013-11" db="EMBL/GenBank/DDBJ databases">
        <title>Genome sequencing of Stegodyphus mimosarum.</title>
        <authorList>
            <person name="Bechsgaard J."/>
        </authorList>
    </citation>
    <scope>NUCLEOTIDE SEQUENCE [LARGE SCALE GENOMIC DNA]</scope>
</reference>
<dbReference type="OrthoDB" id="6426311at2759"/>
<feature type="non-terminal residue" evidence="1">
    <location>
        <position position="157"/>
    </location>
</feature>
<dbReference type="EMBL" id="KK119668">
    <property type="protein sequence ID" value="KFM76358.1"/>
    <property type="molecule type" value="Genomic_DNA"/>
</dbReference>
<evidence type="ECO:0000313" key="2">
    <source>
        <dbReference type="Proteomes" id="UP000054359"/>
    </source>
</evidence>
<sequence length="157" mass="17596">MLSPHDDHQMTSNNDLKGVFGDFHSLPEVPSSVDSQWHFKSEAPFIGPSSVIPGEKKNIDNEEFFEPQWGEPEEVGMFGRFVDLVGGSLHQTRVPKDSIENWPEVPFVMEPSLPAQGNLQIRCSEIIYKDCFSETECICSGSLFLECSQGKCRVSNN</sequence>
<proteinExistence type="predicted"/>
<protein>
    <submittedName>
        <fullName evidence="1">Uncharacterized protein</fullName>
    </submittedName>
</protein>
<dbReference type="AlphaFoldDB" id="A0A087UG69"/>
<accession>A0A087UG69</accession>
<dbReference type="Proteomes" id="UP000054359">
    <property type="component" value="Unassembled WGS sequence"/>
</dbReference>
<evidence type="ECO:0000313" key="1">
    <source>
        <dbReference type="EMBL" id="KFM76358.1"/>
    </source>
</evidence>
<organism evidence="1 2">
    <name type="scientific">Stegodyphus mimosarum</name>
    <name type="common">African social velvet spider</name>
    <dbReference type="NCBI Taxonomy" id="407821"/>
    <lineage>
        <taxon>Eukaryota</taxon>
        <taxon>Metazoa</taxon>
        <taxon>Ecdysozoa</taxon>
        <taxon>Arthropoda</taxon>
        <taxon>Chelicerata</taxon>
        <taxon>Arachnida</taxon>
        <taxon>Araneae</taxon>
        <taxon>Araneomorphae</taxon>
        <taxon>Entelegynae</taxon>
        <taxon>Eresoidea</taxon>
        <taxon>Eresidae</taxon>
        <taxon>Stegodyphus</taxon>
    </lineage>
</organism>
<gene>
    <name evidence="1" type="ORF">X975_13779</name>
</gene>
<name>A0A087UG69_STEMI</name>